<dbReference type="VEuPathDB" id="FungiDB:PV08_06051"/>
<proteinExistence type="predicted"/>
<dbReference type="RefSeq" id="XP_016236216.1">
    <property type="nucleotide sequence ID" value="XM_016380389.1"/>
</dbReference>
<dbReference type="EMBL" id="KN847495">
    <property type="protein sequence ID" value="KIW16000.1"/>
    <property type="molecule type" value="Genomic_DNA"/>
</dbReference>
<evidence type="ECO:0000313" key="1">
    <source>
        <dbReference type="EMBL" id="KIW16000.1"/>
    </source>
</evidence>
<dbReference type="AlphaFoldDB" id="A0A0D2BBP9"/>
<gene>
    <name evidence="1" type="ORF">PV08_06051</name>
</gene>
<dbReference type="Proteomes" id="UP000053328">
    <property type="component" value="Unassembled WGS sequence"/>
</dbReference>
<organism evidence="1 2">
    <name type="scientific">Exophiala spinifera</name>
    <dbReference type="NCBI Taxonomy" id="91928"/>
    <lineage>
        <taxon>Eukaryota</taxon>
        <taxon>Fungi</taxon>
        <taxon>Dikarya</taxon>
        <taxon>Ascomycota</taxon>
        <taxon>Pezizomycotina</taxon>
        <taxon>Eurotiomycetes</taxon>
        <taxon>Chaetothyriomycetidae</taxon>
        <taxon>Chaetothyriales</taxon>
        <taxon>Herpotrichiellaceae</taxon>
        <taxon>Exophiala</taxon>
    </lineage>
</organism>
<sequence length="211" mass="24264">MATSGIATPESLLGHDLGLCCEPPTVLSEMRKLKVTLRGWPREMDEDDTWEDCRMLHLLCEILTDFLDLSQVSLTVALRYAKPFTWNTYERPESVLGALSLLRNLKSAKVCGIDRSYAAQLEALMMKSGRIENIWKMRRALQEWCEWWTGDRETDLDGDVPDAVYDSDIERFKLLRSDIIRGQQAENHPSVRDVFQYDLDPTQEHEALRAG</sequence>
<reference evidence="1 2" key="1">
    <citation type="submission" date="2015-01" db="EMBL/GenBank/DDBJ databases">
        <title>The Genome Sequence of Exophiala spinifera CBS89968.</title>
        <authorList>
            <consortium name="The Broad Institute Genomics Platform"/>
            <person name="Cuomo C."/>
            <person name="de Hoog S."/>
            <person name="Gorbushina A."/>
            <person name="Stielow B."/>
            <person name="Teixiera M."/>
            <person name="Abouelleil A."/>
            <person name="Chapman S.B."/>
            <person name="Priest M."/>
            <person name="Young S.K."/>
            <person name="Wortman J."/>
            <person name="Nusbaum C."/>
            <person name="Birren B."/>
        </authorList>
    </citation>
    <scope>NUCLEOTIDE SEQUENCE [LARGE SCALE GENOMIC DNA]</scope>
    <source>
        <strain evidence="1 2">CBS 89968</strain>
    </source>
</reference>
<protein>
    <submittedName>
        <fullName evidence="1">Uncharacterized protein</fullName>
    </submittedName>
</protein>
<name>A0A0D2BBP9_9EURO</name>
<dbReference type="HOGENOM" id="CLU_1304873_0_0_1"/>
<keyword evidence="2" id="KW-1185">Reference proteome</keyword>
<evidence type="ECO:0000313" key="2">
    <source>
        <dbReference type="Proteomes" id="UP000053328"/>
    </source>
</evidence>
<accession>A0A0D2BBP9</accession>
<dbReference type="GeneID" id="27333134"/>